<keyword evidence="9" id="KW-1185">Reference proteome</keyword>
<proteinExistence type="inferred from homology"/>
<feature type="transmembrane region" description="Helical" evidence="7">
    <location>
        <begin position="51"/>
        <end position="77"/>
    </location>
</feature>
<dbReference type="PANTHER" id="PTHR31769">
    <property type="entry name" value="OS07G0462200 PROTEIN-RELATED"/>
    <property type="match status" value="1"/>
</dbReference>
<keyword evidence="2 7" id="KW-0812">Transmembrane</keyword>
<comment type="similarity">
    <text evidence="6">Belongs to the DESIGUAL family.</text>
</comment>
<evidence type="ECO:0000256" key="1">
    <source>
        <dbReference type="ARBA" id="ARBA00004127"/>
    </source>
</evidence>
<dbReference type="Pfam" id="PF06749">
    <property type="entry name" value="DUF1218"/>
    <property type="match status" value="1"/>
</dbReference>
<name>A0A2I0X8D8_9ASPA</name>
<dbReference type="OrthoDB" id="678343at2759"/>
<reference evidence="8 9" key="1">
    <citation type="journal article" date="2016" name="Sci. Rep.">
        <title>The Dendrobium catenatum Lindl. genome sequence provides insights into polysaccharide synthase, floral development and adaptive evolution.</title>
        <authorList>
            <person name="Zhang G.Q."/>
            <person name="Xu Q."/>
            <person name="Bian C."/>
            <person name="Tsai W.C."/>
            <person name="Yeh C.M."/>
            <person name="Liu K.W."/>
            <person name="Yoshida K."/>
            <person name="Zhang L.S."/>
            <person name="Chang S.B."/>
            <person name="Chen F."/>
            <person name="Shi Y."/>
            <person name="Su Y.Y."/>
            <person name="Zhang Y.Q."/>
            <person name="Chen L.J."/>
            <person name="Yin Y."/>
            <person name="Lin M."/>
            <person name="Huang H."/>
            <person name="Deng H."/>
            <person name="Wang Z.W."/>
            <person name="Zhu S.L."/>
            <person name="Zhao X."/>
            <person name="Deng C."/>
            <person name="Niu S.C."/>
            <person name="Huang J."/>
            <person name="Wang M."/>
            <person name="Liu G.H."/>
            <person name="Yang H.J."/>
            <person name="Xiao X.J."/>
            <person name="Hsiao Y.Y."/>
            <person name="Wu W.L."/>
            <person name="Chen Y.Y."/>
            <person name="Mitsuda N."/>
            <person name="Ohme-Takagi M."/>
            <person name="Luo Y.B."/>
            <person name="Van de Peer Y."/>
            <person name="Liu Z.J."/>
        </authorList>
    </citation>
    <scope>NUCLEOTIDE SEQUENCE [LARGE SCALE GENOMIC DNA]</scope>
    <source>
        <tissue evidence="8">The whole plant</tissue>
    </source>
</reference>
<evidence type="ECO:0000256" key="2">
    <source>
        <dbReference type="ARBA" id="ARBA00022692"/>
    </source>
</evidence>
<keyword evidence="5 7" id="KW-0472">Membrane</keyword>
<organism evidence="8 9">
    <name type="scientific">Dendrobium catenatum</name>
    <dbReference type="NCBI Taxonomy" id="906689"/>
    <lineage>
        <taxon>Eukaryota</taxon>
        <taxon>Viridiplantae</taxon>
        <taxon>Streptophyta</taxon>
        <taxon>Embryophyta</taxon>
        <taxon>Tracheophyta</taxon>
        <taxon>Spermatophyta</taxon>
        <taxon>Magnoliopsida</taxon>
        <taxon>Liliopsida</taxon>
        <taxon>Asparagales</taxon>
        <taxon>Orchidaceae</taxon>
        <taxon>Epidendroideae</taxon>
        <taxon>Malaxideae</taxon>
        <taxon>Dendrobiinae</taxon>
        <taxon>Dendrobium</taxon>
    </lineage>
</organism>
<evidence type="ECO:0000256" key="3">
    <source>
        <dbReference type="ARBA" id="ARBA00022729"/>
    </source>
</evidence>
<evidence type="ECO:0000256" key="7">
    <source>
        <dbReference type="SAM" id="Phobius"/>
    </source>
</evidence>
<sequence>MEKKVVVVCSLVGFLGLLSAALAFAAEATRIRASDVVTKNLGDCIYPKSPAVYLGLFSAVVVAIDQAVINFVSGCICCKRNLNRHNTNWTVALISFIVSWVTFVIAFLLLLTGSALNDQKGMQKMYLGNYCYVLKPGVFSGGAFLSLASVSLGIIYYLALQKPKSSQSWGPPHNQGIALGQPHIPPQTENPVFVHEDTYNRQQVL</sequence>
<evidence type="ECO:0000256" key="5">
    <source>
        <dbReference type="ARBA" id="ARBA00023136"/>
    </source>
</evidence>
<evidence type="ECO:0000313" key="9">
    <source>
        <dbReference type="Proteomes" id="UP000233837"/>
    </source>
</evidence>
<gene>
    <name evidence="8" type="ORF">MA16_Dca002674</name>
</gene>
<dbReference type="InterPro" id="IPR009606">
    <property type="entry name" value="DEAL/Modifying_wall_lignin1/2"/>
</dbReference>
<dbReference type="InterPro" id="IPR052222">
    <property type="entry name" value="DESIGUAL"/>
</dbReference>
<dbReference type="EMBL" id="KZ502052">
    <property type="protein sequence ID" value="PKU84162.1"/>
    <property type="molecule type" value="Genomic_DNA"/>
</dbReference>
<evidence type="ECO:0000313" key="8">
    <source>
        <dbReference type="EMBL" id="PKU84162.1"/>
    </source>
</evidence>
<comment type="subcellular location">
    <subcellularLocation>
        <location evidence="1">Endomembrane system</location>
        <topology evidence="1">Multi-pass membrane protein</topology>
    </subcellularLocation>
</comment>
<evidence type="ECO:0000256" key="4">
    <source>
        <dbReference type="ARBA" id="ARBA00022989"/>
    </source>
</evidence>
<evidence type="ECO:0000256" key="6">
    <source>
        <dbReference type="ARBA" id="ARBA00029467"/>
    </source>
</evidence>
<protein>
    <submittedName>
        <fullName evidence="8">Uncharacterized protein</fullName>
    </submittedName>
</protein>
<keyword evidence="3" id="KW-0732">Signal</keyword>
<dbReference type="Proteomes" id="UP000233837">
    <property type="component" value="Unassembled WGS sequence"/>
</dbReference>
<dbReference type="AlphaFoldDB" id="A0A2I0X8D8"/>
<dbReference type="GO" id="GO:0012505">
    <property type="term" value="C:endomembrane system"/>
    <property type="evidence" value="ECO:0007669"/>
    <property type="project" value="UniProtKB-SubCell"/>
</dbReference>
<reference evidence="8 9" key="2">
    <citation type="journal article" date="2017" name="Nature">
        <title>The Apostasia genome and the evolution of orchids.</title>
        <authorList>
            <person name="Zhang G.Q."/>
            <person name="Liu K.W."/>
            <person name="Li Z."/>
            <person name="Lohaus R."/>
            <person name="Hsiao Y.Y."/>
            <person name="Niu S.C."/>
            <person name="Wang J.Y."/>
            <person name="Lin Y.C."/>
            <person name="Xu Q."/>
            <person name="Chen L.J."/>
            <person name="Yoshida K."/>
            <person name="Fujiwara S."/>
            <person name="Wang Z.W."/>
            <person name="Zhang Y.Q."/>
            <person name="Mitsuda N."/>
            <person name="Wang M."/>
            <person name="Liu G.H."/>
            <person name="Pecoraro L."/>
            <person name="Huang H.X."/>
            <person name="Xiao X.J."/>
            <person name="Lin M."/>
            <person name="Wu X.Y."/>
            <person name="Wu W.L."/>
            <person name="Chen Y.Y."/>
            <person name="Chang S.B."/>
            <person name="Sakamoto S."/>
            <person name="Ohme-Takagi M."/>
            <person name="Yagi M."/>
            <person name="Zeng S.J."/>
            <person name="Shen C.Y."/>
            <person name="Yeh C.M."/>
            <person name="Luo Y.B."/>
            <person name="Tsai W.C."/>
            <person name="Van de Peer Y."/>
            <person name="Liu Z.J."/>
        </authorList>
    </citation>
    <scope>NUCLEOTIDE SEQUENCE [LARGE SCALE GENOMIC DNA]</scope>
    <source>
        <tissue evidence="8">The whole plant</tissue>
    </source>
</reference>
<accession>A0A2I0X8D8</accession>
<feature type="transmembrane region" description="Helical" evidence="7">
    <location>
        <begin position="136"/>
        <end position="159"/>
    </location>
</feature>
<feature type="transmembrane region" description="Helical" evidence="7">
    <location>
        <begin position="89"/>
        <end position="116"/>
    </location>
</feature>
<keyword evidence="4 7" id="KW-1133">Transmembrane helix</keyword>